<dbReference type="RefSeq" id="WP_094821421.1">
    <property type="nucleotide sequence ID" value="NZ_NEVO01000007.1"/>
</dbReference>
<evidence type="ECO:0000256" key="7">
    <source>
        <dbReference type="HAMAP-Rule" id="MF_02065"/>
    </source>
</evidence>
<evidence type="ECO:0000313" key="9">
    <source>
        <dbReference type="Proteomes" id="UP000216885"/>
    </source>
</evidence>
<comment type="similarity">
    <text evidence="7">Belongs to the transglycosylase MltG family.</text>
</comment>
<dbReference type="InterPro" id="IPR003770">
    <property type="entry name" value="MLTG-like"/>
</dbReference>
<keyword evidence="7" id="KW-0997">Cell inner membrane</keyword>
<keyword evidence="3 7" id="KW-1133">Transmembrane helix</keyword>
<name>A0A261U7V7_9BORD</name>
<evidence type="ECO:0000256" key="2">
    <source>
        <dbReference type="ARBA" id="ARBA00022692"/>
    </source>
</evidence>
<evidence type="ECO:0000256" key="3">
    <source>
        <dbReference type="ARBA" id="ARBA00022989"/>
    </source>
</evidence>
<dbReference type="OrthoDB" id="9814591at2"/>
<dbReference type="GO" id="GO:0071555">
    <property type="term" value="P:cell wall organization"/>
    <property type="evidence" value="ECO:0007669"/>
    <property type="project" value="UniProtKB-KW"/>
</dbReference>
<gene>
    <name evidence="7" type="primary">mltG</name>
    <name evidence="8" type="ORF">CAL20_11940</name>
</gene>
<dbReference type="CDD" id="cd08010">
    <property type="entry name" value="MltG_like"/>
    <property type="match status" value="1"/>
</dbReference>
<dbReference type="PANTHER" id="PTHR30518">
    <property type="entry name" value="ENDOLYTIC MUREIN TRANSGLYCOSYLASE"/>
    <property type="match status" value="1"/>
</dbReference>
<protein>
    <recommendedName>
        <fullName evidence="7">Endolytic murein transglycosylase</fullName>
        <ecNumber evidence="7">4.2.2.29</ecNumber>
    </recommendedName>
    <alternativeName>
        <fullName evidence="7">Peptidoglycan lytic transglycosylase</fullName>
    </alternativeName>
    <alternativeName>
        <fullName evidence="7">Peptidoglycan polymerization terminase</fullName>
    </alternativeName>
</protein>
<keyword evidence="4 7" id="KW-0472">Membrane</keyword>
<evidence type="ECO:0000256" key="6">
    <source>
        <dbReference type="ARBA" id="ARBA00023316"/>
    </source>
</evidence>
<sequence>MKKLFLYFLLLCLTVLVLAGAAAGGAWYWMNRAIALPADKVEFIVTPGSTPRAMARAMNEAGIPIWEDGFAWMARLSERDKLIKAGGYEARRGDSPWTLLDRLARGEMVQRQVTLLEGWTYQQMREALRTNPDVKQTLGDISDEALMEKLGSSIKAPEGMFFPDTYVFTPGTTDFDLLRRAYQQGQQVLNTIWAQRQDDLPLKTPYEALILASIIEKETGHGPDRNRVSGVFVNRLRIGMMLQTDPTVIYGMGERYQGRIRRADLQADTPWNTYTRAGLPPTPIAASGRAALLAAVQPERHKYLYFVSRGNGTSEFSANLSEHNRNVARYILGRTQ</sequence>
<evidence type="ECO:0000256" key="5">
    <source>
        <dbReference type="ARBA" id="ARBA00023239"/>
    </source>
</evidence>
<comment type="function">
    <text evidence="7">Functions as a peptidoglycan terminase that cleaves nascent peptidoglycan strands endolytically to terminate their elongation.</text>
</comment>
<dbReference type="Gene3D" id="3.30.160.60">
    <property type="entry name" value="Classic Zinc Finger"/>
    <property type="match status" value="1"/>
</dbReference>
<proteinExistence type="inferred from homology"/>
<evidence type="ECO:0000256" key="1">
    <source>
        <dbReference type="ARBA" id="ARBA00022475"/>
    </source>
</evidence>
<dbReference type="EMBL" id="NEVQ01000013">
    <property type="protein sequence ID" value="OZI56943.1"/>
    <property type="molecule type" value="Genomic_DNA"/>
</dbReference>
<evidence type="ECO:0000256" key="4">
    <source>
        <dbReference type="ARBA" id="ARBA00023136"/>
    </source>
</evidence>
<dbReference type="PANTHER" id="PTHR30518:SF2">
    <property type="entry name" value="ENDOLYTIC MUREIN TRANSGLYCOSYLASE"/>
    <property type="match status" value="1"/>
</dbReference>
<dbReference type="NCBIfam" id="TIGR00247">
    <property type="entry name" value="endolytic transglycosylase MltG"/>
    <property type="match status" value="1"/>
</dbReference>
<keyword evidence="6 7" id="KW-0961">Cell wall biogenesis/degradation</keyword>
<dbReference type="EC" id="4.2.2.29" evidence="7"/>
<organism evidence="8 9">
    <name type="scientific">Bordetella genomosp. 4</name>
    <dbReference type="NCBI Taxonomy" id="463044"/>
    <lineage>
        <taxon>Bacteria</taxon>
        <taxon>Pseudomonadati</taxon>
        <taxon>Pseudomonadota</taxon>
        <taxon>Betaproteobacteria</taxon>
        <taxon>Burkholderiales</taxon>
        <taxon>Alcaligenaceae</taxon>
        <taxon>Bordetella</taxon>
    </lineage>
</organism>
<keyword evidence="9" id="KW-1185">Reference proteome</keyword>
<dbReference type="GO" id="GO:0009252">
    <property type="term" value="P:peptidoglycan biosynthetic process"/>
    <property type="evidence" value="ECO:0007669"/>
    <property type="project" value="UniProtKB-UniRule"/>
</dbReference>
<dbReference type="Gene3D" id="3.30.1490.480">
    <property type="entry name" value="Endolytic murein transglycosylase"/>
    <property type="match status" value="1"/>
</dbReference>
<feature type="site" description="Important for catalytic activity" evidence="7">
    <location>
        <position position="218"/>
    </location>
</feature>
<keyword evidence="1 7" id="KW-1003">Cell membrane</keyword>
<reference evidence="8 9" key="1">
    <citation type="submission" date="2017-05" db="EMBL/GenBank/DDBJ databases">
        <title>Complete and WGS of Bordetella genogroups.</title>
        <authorList>
            <person name="Spilker T."/>
            <person name="LiPuma J."/>
        </authorList>
    </citation>
    <scope>NUCLEOTIDE SEQUENCE [LARGE SCALE GENOMIC DNA]</scope>
    <source>
        <strain evidence="8 9">AU9919</strain>
    </source>
</reference>
<accession>A0A261U7V7</accession>
<dbReference type="GO" id="GO:0008932">
    <property type="term" value="F:lytic endotransglycosylase activity"/>
    <property type="evidence" value="ECO:0007669"/>
    <property type="project" value="UniProtKB-UniRule"/>
</dbReference>
<comment type="catalytic activity">
    <reaction evidence="7">
        <text>a peptidoglycan chain = a peptidoglycan chain with N-acetyl-1,6-anhydromuramyl-[peptide] at the reducing end + a peptidoglycan chain with N-acetylglucosamine at the non-reducing end.</text>
        <dbReference type="EC" id="4.2.2.29"/>
    </reaction>
</comment>
<dbReference type="HAMAP" id="MF_02065">
    <property type="entry name" value="MltG"/>
    <property type="match status" value="1"/>
</dbReference>
<keyword evidence="2 7" id="KW-0812">Transmembrane</keyword>
<keyword evidence="5 7" id="KW-0456">Lyase</keyword>
<comment type="caution">
    <text evidence="8">The sequence shown here is derived from an EMBL/GenBank/DDBJ whole genome shotgun (WGS) entry which is preliminary data.</text>
</comment>
<dbReference type="Pfam" id="PF02618">
    <property type="entry name" value="YceG"/>
    <property type="match status" value="1"/>
</dbReference>
<dbReference type="Proteomes" id="UP000216885">
    <property type="component" value="Unassembled WGS sequence"/>
</dbReference>
<evidence type="ECO:0000313" key="8">
    <source>
        <dbReference type="EMBL" id="OZI56943.1"/>
    </source>
</evidence>
<dbReference type="AlphaFoldDB" id="A0A261U7V7"/>
<dbReference type="GO" id="GO:0005886">
    <property type="term" value="C:plasma membrane"/>
    <property type="evidence" value="ECO:0007669"/>
    <property type="project" value="UniProtKB-UniRule"/>
</dbReference>